<dbReference type="PIRSF" id="PIRSF017082">
    <property type="entry name" value="YflP"/>
    <property type="match status" value="1"/>
</dbReference>
<dbReference type="PANTHER" id="PTHR42928">
    <property type="entry name" value="TRICARBOXYLATE-BINDING PROTEIN"/>
    <property type="match status" value="1"/>
</dbReference>
<sequence>MNKILAAILGVGFVGAVSTSALAQGSYPTKPITIILPVTPGGGTDTIVRIIADKLKDSVGQQIIVDNRPGAGGTIAGELVAKAAPDGYTLAAVTAAHATNPSLLDDIPYDSFKDLVPITQLTSQPYLLVVPNKSPAKTFEEFITYAKEQKNGINYASSGVGLLGHLGMELLKTSAGFKGTHIPYQGAGPALTDTIGGRVDAFFPTIVSGGPQAAQGNVRALAVTSLERSPLMPDVPTIAEKGFPGYEVSGWYGILAPAGTPDSVRDYLQQEIAKVLKMPDVIERIRSDGAEPVGSTPAEFEAYIGSEAEKWAKVVEDSGAKAQ</sequence>
<keyword evidence="2" id="KW-0732">Signal</keyword>
<dbReference type="SUPFAM" id="SSF53850">
    <property type="entry name" value="Periplasmic binding protein-like II"/>
    <property type="match status" value="1"/>
</dbReference>
<dbReference type="PANTHER" id="PTHR42928:SF5">
    <property type="entry name" value="BLR1237 PROTEIN"/>
    <property type="match status" value="1"/>
</dbReference>
<dbReference type="Pfam" id="PF03401">
    <property type="entry name" value="TctC"/>
    <property type="match status" value="1"/>
</dbReference>
<organism evidence="3 4">
    <name type="scientific">Agaricicola taiwanensis</name>
    <dbReference type="NCBI Taxonomy" id="591372"/>
    <lineage>
        <taxon>Bacteria</taxon>
        <taxon>Pseudomonadati</taxon>
        <taxon>Pseudomonadota</taxon>
        <taxon>Alphaproteobacteria</taxon>
        <taxon>Rhodobacterales</taxon>
        <taxon>Paracoccaceae</taxon>
        <taxon>Agaricicola</taxon>
    </lineage>
</organism>
<dbReference type="RefSeq" id="WP_188408964.1">
    <property type="nucleotide sequence ID" value="NZ_BMCP01000001.1"/>
</dbReference>
<dbReference type="InterPro" id="IPR005064">
    <property type="entry name" value="BUG"/>
</dbReference>
<evidence type="ECO:0000256" key="2">
    <source>
        <dbReference type="SAM" id="SignalP"/>
    </source>
</evidence>
<accession>A0A8J2YEN3</accession>
<dbReference type="AlphaFoldDB" id="A0A8J2YEN3"/>
<comment type="similarity">
    <text evidence="1">Belongs to the UPF0065 (bug) family.</text>
</comment>
<evidence type="ECO:0000313" key="3">
    <source>
        <dbReference type="EMBL" id="GGE37950.1"/>
    </source>
</evidence>
<proteinExistence type="inferred from homology"/>
<dbReference type="CDD" id="cd13578">
    <property type="entry name" value="PBP2_Bug27"/>
    <property type="match status" value="1"/>
</dbReference>
<feature type="signal peptide" evidence="2">
    <location>
        <begin position="1"/>
        <end position="23"/>
    </location>
</feature>
<dbReference type="Gene3D" id="3.40.190.10">
    <property type="entry name" value="Periplasmic binding protein-like II"/>
    <property type="match status" value="1"/>
</dbReference>
<gene>
    <name evidence="3" type="ORF">GCM10007276_14220</name>
</gene>
<dbReference type="InterPro" id="IPR042100">
    <property type="entry name" value="Bug_dom1"/>
</dbReference>
<dbReference type="Gene3D" id="3.40.190.150">
    <property type="entry name" value="Bordetella uptake gene, domain 1"/>
    <property type="match status" value="1"/>
</dbReference>
<dbReference type="Proteomes" id="UP000602745">
    <property type="component" value="Unassembled WGS sequence"/>
</dbReference>
<dbReference type="EMBL" id="BMCP01000001">
    <property type="protein sequence ID" value="GGE37950.1"/>
    <property type="molecule type" value="Genomic_DNA"/>
</dbReference>
<keyword evidence="4" id="KW-1185">Reference proteome</keyword>
<comment type="caution">
    <text evidence="3">The sequence shown here is derived from an EMBL/GenBank/DDBJ whole genome shotgun (WGS) entry which is preliminary data.</text>
</comment>
<evidence type="ECO:0000313" key="4">
    <source>
        <dbReference type="Proteomes" id="UP000602745"/>
    </source>
</evidence>
<reference evidence="3" key="2">
    <citation type="submission" date="2020-09" db="EMBL/GenBank/DDBJ databases">
        <authorList>
            <person name="Sun Q."/>
            <person name="Sedlacek I."/>
        </authorList>
    </citation>
    <scope>NUCLEOTIDE SEQUENCE</scope>
    <source>
        <strain evidence="3">CCM 7684</strain>
    </source>
</reference>
<reference evidence="3" key="1">
    <citation type="journal article" date="2014" name="Int. J. Syst. Evol. Microbiol.">
        <title>Complete genome sequence of Corynebacterium casei LMG S-19264T (=DSM 44701T), isolated from a smear-ripened cheese.</title>
        <authorList>
            <consortium name="US DOE Joint Genome Institute (JGI-PGF)"/>
            <person name="Walter F."/>
            <person name="Albersmeier A."/>
            <person name="Kalinowski J."/>
            <person name="Ruckert C."/>
        </authorList>
    </citation>
    <scope>NUCLEOTIDE SEQUENCE</scope>
    <source>
        <strain evidence="3">CCM 7684</strain>
    </source>
</reference>
<protein>
    <submittedName>
        <fullName evidence="3">MFS transporter</fullName>
    </submittedName>
</protein>
<evidence type="ECO:0000256" key="1">
    <source>
        <dbReference type="ARBA" id="ARBA00006987"/>
    </source>
</evidence>
<feature type="chain" id="PRO_5035317623" evidence="2">
    <location>
        <begin position="24"/>
        <end position="323"/>
    </location>
</feature>
<name>A0A8J2YEN3_9RHOB</name>